<feature type="compositionally biased region" description="Acidic residues" evidence="1">
    <location>
        <begin position="523"/>
        <end position="532"/>
    </location>
</feature>
<feature type="compositionally biased region" description="Low complexity" evidence="1">
    <location>
        <begin position="116"/>
        <end position="137"/>
    </location>
</feature>
<organism evidence="2 3">
    <name type="scientific">Astrephomene gubernaculifera</name>
    <dbReference type="NCBI Taxonomy" id="47775"/>
    <lineage>
        <taxon>Eukaryota</taxon>
        <taxon>Viridiplantae</taxon>
        <taxon>Chlorophyta</taxon>
        <taxon>core chlorophytes</taxon>
        <taxon>Chlorophyceae</taxon>
        <taxon>CS clade</taxon>
        <taxon>Chlamydomonadales</taxon>
        <taxon>Astrephomenaceae</taxon>
        <taxon>Astrephomene</taxon>
    </lineage>
</organism>
<feature type="compositionally biased region" description="Low complexity" evidence="1">
    <location>
        <begin position="163"/>
        <end position="173"/>
    </location>
</feature>
<feature type="compositionally biased region" description="Pro residues" evidence="1">
    <location>
        <begin position="138"/>
        <end position="162"/>
    </location>
</feature>
<feature type="compositionally biased region" description="Low complexity" evidence="1">
    <location>
        <begin position="181"/>
        <end position="196"/>
    </location>
</feature>
<feature type="compositionally biased region" description="Low complexity" evidence="1">
    <location>
        <begin position="820"/>
        <end position="877"/>
    </location>
</feature>
<dbReference type="PANTHER" id="PTHR48125:SF16">
    <property type="entry name" value="UBZ4-TYPE DOMAIN-CONTAINING PROTEIN"/>
    <property type="match status" value="1"/>
</dbReference>
<feature type="compositionally biased region" description="Low complexity" evidence="1">
    <location>
        <begin position="968"/>
        <end position="983"/>
    </location>
</feature>
<dbReference type="AlphaFoldDB" id="A0AAD3E4C4"/>
<protein>
    <submittedName>
        <fullName evidence="2">Uncharacterized protein</fullName>
    </submittedName>
</protein>
<proteinExistence type="predicted"/>
<feature type="region of interest" description="Disordered" evidence="1">
    <location>
        <begin position="15"/>
        <end position="347"/>
    </location>
</feature>
<name>A0AAD3E4C4_9CHLO</name>
<feature type="region of interest" description="Disordered" evidence="1">
    <location>
        <begin position="804"/>
        <end position="1083"/>
    </location>
</feature>
<gene>
    <name evidence="2" type="ORF">Agub_g15973</name>
</gene>
<keyword evidence="3" id="KW-1185">Reference proteome</keyword>
<comment type="caution">
    <text evidence="2">The sequence shown here is derived from an EMBL/GenBank/DDBJ whole genome shotgun (WGS) entry which is preliminary data.</text>
</comment>
<evidence type="ECO:0000313" key="2">
    <source>
        <dbReference type="EMBL" id="GFR53218.1"/>
    </source>
</evidence>
<sequence>MKRRTEDVWRRKAISKKAKKNGRRPIAIYEDDEEEEEEELSYQPKRRTTERGRMAPANEARQQRHVTAAEPPGLYSRPALFRTAWDSPSSHQLSLAAMDVDSDQEDGYGTPPPAPRQRYQRQQLPQPAQRQQPQRQPLSPPPPPQRQQQQPTPPPQLRPHPQPVQNHQQRQQQAPPPPLPQQQRQQPQPPLQTQEEPLQDHWQRPPRSPPPPPQRQQQQPTPPPQLRPHPQPVQNQRQPAPPPPPPQRQPPLPPQQQRQQQQPPPPGQMAGPRPPPNAVQQAAWVRGRRQRPAQQRGKDPGPPPIPFPCDRVPGDTKWYQFGRVRSVGEGGDEVESEDEGAGSGGRKAKLPSNVPLLCWPSHVVKKKKFGLLAILKKIPAQMPVGKELNHYEWWCTEAFDFTVAEFTQAKKETWNGILNTVSKFLGFCRFVECVPPKFISLRLAGNPTLVIRYLDFMMMRCAAAHLGTEVCRLKRLVVYLESYDPTLTDKEREKLMDMVEWLKRISDSFRRSYPTPAPPPSDVDSDEEDEDGPTGLPDKVLLLRFVMELRQKADDALSADMVAGDISFETALLQRDALLAEFLCGLYVPPLRLACIATLKVPGRDVCTHACCSRANCRGNTLRALTTRSGEPTGGMKVELFHHKTERFRKKPITFKLPKVLAERALSYINNIRPILAGDDDTDEEGEETAPVPFLFLTGRGKALGISGGTTVAALWNRIQQQHSAPWQPFTARLFRHIHANSEFNAVIREVAAGRTHLDGDAQIMGNSQAAWDSNYIKDHDSAMMQATVDRLEDWRLICEQKLRRQGSGGSGEEERPRDAAAAAGEAQPQGHEVAAGKTPPEAAAGAPEGQEQQLQGTDAPQGQVPQPGEAAAAAEGQEQELGEAAVVAEGQEQEPGEAAAAAEGRGQEPGEAAAAVQGGEQQPQDVAAAIGERFQQQLAEPRGRPSHAPAPRPLLGRLRRLFMGSSAEADAAQAARRPQGADGFHGQPSSTASGMGPNPQSAAGGSSLEGGFGDLAGGDGGLDAGARRQQELGAASGQGDANMDGSMHGGYGAYNAYHEGGDGEFADAEDGQGPLRGMGDDE</sequence>
<feature type="compositionally biased region" description="Low complexity" evidence="1">
    <location>
        <begin position="897"/>
        <end position="925"/>
    </location>
</feature>
<dbReference type="Proteomes" id="UP001054857">
    <property type="component" value="Unassembled WGS sequence"/>
</dbReference>
<accession>A0AAD3E4C4</accession>
<feature type="compositionally biased region" description="Pro residues" evidence="1">
    <location>
        <begin position="239"/>
        <end position="254"/>
    </location>
</feature>
<feature type="region of interest" description="Disordered" evidence="1">
    <location>
        <begin position="512"/>
        <end position="533"/>
    </location>
</feature>
<dbReference type="EMBL" id="BMAR01000107">
    <property type="protein sequence ID" value="GFR53218.1"/>
    <property type="molecule type" value="Genomic_DNA"/>
</dbReference>
<feature type="non-terminal residue" evidence="2">
    <location>
        <position position="1083"/>
    </location>
</feature>
<feature type="compositionally biased region" description="Acidic residues" evidence="1">
    <location>
        <begin position="29"/>
        <end position="40"/>
    </location>
</feature>
<feature type="compositionally biased region" description="Acidic residues" evidence="1">
    <location>
        <begin position="330"/>
        <end position="340"/>
    </location>
</feature>
<evidence type="ECO:0000313" key="3">
    <source>
        <dbReference type="Proteomes" id="UP001054857"/>
    </source>
</evidence>
<feature type="compositionally biased region" description="Pro residues" evidence="1">
    <location>
        <begin position="262"/>
        <end position="277"/>
    </location>
</feature>
<feature type="compositionally biased region" description="Gly residues" evidence="1">
    <location>
        <begin position="1008"/>
        <end position="1024"/>
    </location>
</feature>
<evidence type="ECO:0000256" key="1">
    <source>
        <dbReference type="SAM" id="MobiDB-lite"/>
    </source>
</evidence>
<feature type="compositionally biased region" description="Polar residues" evidence="1">
    <location>
        <begin position="988"/>
        <end position="1005"/>
    </location>
</feature>
<reference evidence="2 3" key="1">
    <citation type="journal article" date="2021" name="Sci. Rep.">
        <title>Genome sequencing of the multicellular alga Astrephomene provides insights into convergent evolution of germ-soma differentiation.</title>
        <authorList>
            <person name="Yamashita S."/>
            <person name="Yamamoto K."/>
            <person name="Matsuzaki R."/>
            <person name="Suzuki S."/>
            <person name="Yamaguchi H."/>
            <person name="Hirooka S."/>
            <person name="Minakuchi Y."/>
            <person name="Miyagishima S."/>
            <person name="Kawachi M."/>
            <person name="Toyoda A."/>
            <person name="Nozaki H."/>
        </authorList>
    </citation>
    <scope>NUCLEOTIDE SEQUENCE [LARGE SCALE GENOMIC DNA]</scope>
    <source>
        <strain evidence="2 3">NIES-4017</strain>
    </source>
</reference>
<feature type="compositionally biased region" description="Pro residues" evidence="1">
    <location>
        <begin position="206"/>
        <end position="231"/>
    </location>
</feature>
<dbReference type="PANTHER" id="PTHR48125">
    <property type="entry name" value="LP07818P1"/>
    <property type="match status" value="1"/>
</dbReference>